<dbReference type="InterPro" id="IPR001938">
    <property type="entry name" value="Thaumatin"/>
</dbReference>
<accession>A0AAN7ACE4</accession>
<evidence type="ECO:0000313" key="1">
    <source>
        <dbReference type="EMBL" id="KAK4181359.1"/>
    </source>
</evidence>
<dbReference type="Gene3D" id="2.60.110.10">
    <property type="entry name" value="Thaumatin"/>
    <property type="match status" value="1"/>
</dbReference>
<gene>
    <name evidence="1" type="ORF">QBC36DRAFT_96892</name>
</gene>
<dbReference type="PANTHER" id="PTHR31048">
    <property type="entry name" value="OS03G0233200 PROTEIN"/>
    <property type="match status" value="1"/>
</dbReference>
<dbReference type="PROSITE" id="PS51367">
    <property type="entry name" value="THAUMATIN_2"/>
    <property type="match status" value="1"/>
</dbReference>
<evidence type="ECO:0000313" key="2">
    <source>
        <dbReference type="Proteomes" id="UP001302321"/>
    </source>
</evidence>
<dbReference type="SMART" id="SM00205">
    <property type="entry name" value="THN"/>
    <property type="match status" value="1"/>
</dbReference>
<reference evidence="1" key="1">
    <citation type="journal article" date="2023" name="Mol. Phylogenet. Evol.">
        <title>Genome-scale phylogeny and comparative genomics of the fungal order Sordariales.</title>
        <authorList>
            <person name="Hensen N."/>
            <person name="Bonometti L."/>
            <person name="Westerberg I."/>
            <person name="Brannstrom I.O."/>
            <person name="Guillou S."/>
            <person name="Cros-Aarteil S."/>
            <person name="Calhoun S."/>
            <person name="Haridas S."/>
            <person name="Kuo A."/>
            <person name="Mondo S."/>
            <person name="Pangilinan J."/>
            <person name="Riley R."/>
            <person name="LaButti K."/>
            <person name="Andreopoulos B."/>
            <person name="Lipzen A."/>
            <person name="Chen C."/>
            <person name="Yan M."/>
            <person name="Daum C."/>
            <person name="Ng V."/>
            <person name="Clum A."/>
            <person name="Steindorff A."/>
            <person name="Ohm R.A."/>
            <person name="Martin F."/>
            <person name="Silar P."/>
            <person name="Natvig D.O."/>
            <person name="Lalanne C."/>
            <person name="Gautier V."/>
            <person name="Ament-Velasquez S.L."/>
            <person name="Kruys A."/>
            <person name="Hutchinson M.I."/>
            <person name="Powell A.J."/>
            <person name="Barry K."/>
            <person name="Miller A.N."/>
            <person name="Grigoriev I.V."/>
            <person name="Debuchy R."/>
            <person name="Gladieux P."/>
            <person name="Hiltunen Thoren M."/>
            <person name="Johannesson H."/>
        </authorList>
    </citation>
    <scope>NUCLEOTIDE SEQUENCE</scope>
    <source>
        <strain evidence="1">CBS 892.96</strain>
    </source>
</reference>
<keyword evidence="2" id="KW-1185">Reference proteome</keyword>
<protein>
    <submittedName>
        <fullName evidence="1">Thaumatin family-domain-containing protein</fullName>
    </submittedName>
</protein>
<dbReference type="Pfam" id="PF00314">
    <property type="entry name" value="Thaumatin"/>
    <property type="match status" value="1"/>
</dbReference>
<dbReference type="SUPFAM" id="SSF49870">
    <property type="entry name" value="Osmotin, thaumatin-like protein"/>
    <property type="match status" value="1"/>
</dbReference>
<dbReference type="AlphaFoldDB" id="A0AAN7ACE4"/>
<reference evidence="1" key="2">
    <citation type="submission" date="2023-05" db="EMBL/GenBank/DDBJ databases">
        <authorList>
            <consortium name="Lawrence Berkeley National Laboratory"/>
            <person name="Steindorff A."/>
            <person name="Hensen N."/>
            <person name="Bonometti L."/>
            <person name="Westerberg I."/>
            <person name="Brannstrom I.O."/>
            <person name="Guillou S."/>
            <person name="Cros-Aarteil S."/>
            <person name="Calhoun S."/>
            <person name="Haridas S."/>
            <person name="Kuo A."/>
            <person name="Mondo S."/>
            <person name="Pangilinan J."/>
            <person name="Riley R."/>
            <person name="Labutti K."/>
            <person name="Andreopoulos B."/>
            <person name="Lipzen A."/>
            <person name="Chen C."/>
            <person name="Yanf M."/>
            <person name="Daum C."/>
            <person name="Ng V."/>
            <person name="Clum A."/>
            <person name="Ohm R."/>
            <person name="Martin F."/>
            <person name="Silar P."/>
            <person name="Natvig D."/>
            <person name="Lalanne C."/>
            <person name="Gautier V."/>
            <person name="Ament-Velasquez S.L."/>
            <person name="Kruys A."/>
            <person name="Hutchinson M.I."/>
            <person name="Powell A.J."/>
            <person name="Barry K."/>
            <person name="Miller A.N."/>
            <person name="Grigoriev I.V."/>
            <person name="Debuchy R."/>
            <person name="Gladieux P."/>
            <person name="Thoren M.H."/>
            <person name="Johannesson H."/>
        </authorList>
    </citation>
    <scope>NUCLEOTIDE SEQUENCE</scope>
    <source>
        <strain evidence="1">CBS 892.96</strain>
    </source>
</reference>
<dbReference type="Proteomes" id="UP001302321">
    <property type="component" value="Unassembled WGS sequence"/>
</dbReference>
<dbReference type="EMBL" id="MU866087">
    <property type="protein sequence ID" value="KAK4181359.1"/>
    <property type="molecule type" value="Genomic_DNA"/>
</dbReference>
<proteinExistence type="predicted"/>
<name>A0AAN7ACE4_9PEZI</name>
<organism evidence="1 2">
    <name type="scientific">Triangularia setosa</name>
    <dbReference type="NCBI Taxonomy" id="2587417"/>
    <lineage>
        <taxon>Eukaryota</taxon>
        <taxon>Fungi</taxon>
        <taxon>Dikarya</taxon>
        <taxon>Ascomycota</taxon>
        <taxon>Pezizomycotina</taxon>
        <taxon>Sordariomycetes</taxon>
        <taxon>Sordariomycetidae</taxon>
        <taxon>Sordariales</taxon>
        <taxon>Podosporaceae</taxon>
        <taxon>Triangularia</taxon>
    </lineage>
</organism>
<comment type="caution">
    <text evidence="1">The sequence shown here is derived from an EMBL/GenBank/DDBJ whole genome shotgun (WGS) entry which is preliminary data.</text>
</comment>
<sequence>MVQTVDGGRACCRQKRSGSTMAATGLAKMNQAPSGIDLTPSTARKRKQRGQRLKGFMLAPLALFGGKASADTITVTVYGGSGHVLGPGPTPFNNTVTTSAAITSSAAQAAPEPDLNGPTPIPLLVTNNCAETIWPGIGTQNGIGPGTGGFELGPGASKQMYVSPDWQGRVWGRTNCSFNADGTGPSNLNGVNGAGAACLTGDCFAQLDCLFTGAVPVTLAEFNLIGGMDGKQTFYDISLVDGYNIPLAIIYIPARNTSWIPPNLTNAACIASSGYLTEPSSTGTFFSNSSFPIPLETMQTNPTVARWCPWDLQKYPPFKPGSGVYPYPDDRIERPVFDPCLSACSKTQAPQDCCTGEFNGPEVCRPSLYSEMAKAVCPDAYSYAFDDQTSTFIIPTGGGWEVRFCPVGRSTNILEVFGKELRSLASGGWHPDKGVVERVREKVGNKSYIESVNPVRAGGERGVNGVRWGLMFGGMLVVVVGGLAF</sequence>
<dbReference type="PRINTS" id="PR00347">
    <property type="entry name" value="THAUMATIN"/>
</dbReference>
<dbReference type="InterPro" id="IPR037176">
    <property type="entry name" value="Osmotin/thaumatin-like_sf"/>
</dbReference>